<dbReference type="HOGENOM" id="CLU_2685431_0_0_5"/>
<protein>
    <submittedName>
        <fullName evidence="1">Uncharacterized protein</fullName>
    </submittedName>
</protein>
<dbReference type="RefSeq" id="WP_011472629.1">
    <property type="nucleotide sequence ID" value="NC_007925.1"/>
</dbReference>
<dbReference type="KEGG" id="rpc:RPC_2176"/>
<accession>Q216F6</accession>
<reference evidence="1" key="1">
    <citation type="submission" date="2006-03" db="EMBL/GenBank/DDBJ databases">
        <title>Complete sequence of Rhodopseudomonas palustris BisB18.</title>
        <authorList>
            <consortium name="US DOE Joint Genome Institute"/>
            <person name="Copeland A."/>
            <person name="Lucas S."/>
            <person name="Lapidus A."/>
            <person name="Barry K."/>
            <person name="Detter J.C."/>
            <person name="Glavina del Rio T."/>
            <person name="Hammon N."/>
            <person name="Israni S."/>
            <person name="Dalin E."/>
            <person name="Tice H."/>
            <person name="Pitluck S."/>
            <person name="Chain P."/>
            <person name="Malfatti S."/>
            <person name="Shin M."/>
            <person name="Vergez L."/>
            <person name="Schmutz J."/>
            <person name="Larimer F."/>
            <person name="Land M."/>
            <person name="Hauser L."/>
            <person name="Pelletier D.A."/>
            <person name="Kyrpides N."/>
            <person name="Anderson I."/>
            <person name="Oda Y."/>
            <person name="Harwood C.S."/>
            <person name="Richardson P."/>
        </authorList>
    </citation>
    <scope>NUCLEOTIDE SEQUENCE [LARGE SCALE GENOMIC DNA]</scope>
    <source>
        <strain evidence="1">BisB18</strain>
    </source>
</reference>
<sequence length="74" mass="7830">MPGYCASTVGPDGYVITSRAFVAADDDDAIVWVKQFIDGYDMALWTQARLVARVKAAPALGSPHGAASRACVRT</sequence>
<dbReference type="OrthoDB" id="8255844at2"/>
<organism evidence="1">
    <name type="scientific">Rhodopseudomonas palustris (strain BisB18)</name>
    <dbReference type="NCBI Taxonomy" id="316056"/>
    <lineage>
        <taxon>Bacteria</taxon>
        <taxon>Pseudomonadati</taxon>
        <taxon>Pseudomonadota</taxon>
        <taxon>Alphaproteobacteria</taxon>
        <taxon>Hyphomicrobiales</taxon>
        <taxon>Nitrobacteraceae</taxon>
        <taxon>Rhodopseudomonas</taxon>
    </lineage>
</organism>
<dbReference type="EMBL" id="CP000301">
    <property type="protein sequence ID" value="ABD87730.1"/>
    <property type="molecule type" value="Genomic_DNA"/>
</dbReference>
<gene>
    <name evidence="1" type="ordered locus">RPC_2176</name>
</gene>
<evidence type="ECO:0000313" key="1">
    <source>
        <dbReference type="EMBL" id="ABD87730.1"/>
    </source>
</evidence>
<dbReference type="AlphaFoldDB" id="Q216F6"/>
<proteinExistence type="predicted"/>
<name>Q216F6_RHOPB</name>